<dbReference type="AlphaFoldDB" id="A0A6J7HXI1"/>
<accession>A0A6J7HXI1</accession>
<reference evidence="1" key="1">
    <citation type="submission" date="2020-05" db="EMBL/GenBank/DDBJ databases">
        <authorList>
            <person name="Chiriac C."/>
            <person name="Salcher M."/>
            <person name="Ghai R."/>
            <person name="Kavagutti S V."/>
        </authorList>
    </citation>
    <scope>NUCLEOTIDE SEQUENCE</scope>
</reference>
<protein>
    <submittedName>
        <fullName evidence="1">Unannotated protein</fullName>
    </submittedName>
</protein>
<evidence type="ECO:0000313" key="1">
    <source>
        <dbReference type="EMBL" id="CAB4922345.1"/>
    </source>
</evidence>
<proteinExistence type="predicted"/>
<name>A0A6J7HXI1_9ZZZZ</name>
<organism evidence="1">
    <name type="scientific">freshwater metagenome</name>
    <dbReference type="NCBI Taxonomy" id="449393"/>
    <lineage>
        <taxon>unclassified sequences</taxon>
        <taxon>metagenomes</taxon>
        <taxon>ecological metagenomes</taxon>
    </lineage>
</organism>
<dbReference type="EMBL" id="CAFBLX010000374">
    <property type="protein sequence ID" value="CAB4922345.1"/>
    <property type="molecule type" value="Genomic_DNA"/>
</dbReference>
<sequence length="88" mass="9306">MRSAITVAGIDGYDRNNARTDGSAAAHAESAARARSYCGGPDDRNAFATVLRDNPNRRAICACAIPSEPCNRRINAQSSTVITPPSSR</sequence>
<gene>
    <name evidence="1" type="ORF">UFOPK3472_03639</name>
</gene>